<accession>A0AAD4J2X0</accession>
<proteinExistence type="predicted"/>
<comment type="caution">
    <text evidence="1">The sequence shown here is derived from an EMBL/GenBank/DDBJ whole genome shotgun (WGS) entry which is preliminary data.</text>
</comment>
<dbReference type="PANTHER" id="PTHR33527:SF45">
    <property type="entry name" value="RRM DOMAIN-CONTAINING PROTEIN"/>
    <property type="match status" value="1"/>
</dbReference>
<gene>
    <name evidence="1" type="ORF">C2S53_006856</name>
</gene>
<name>A0AAD4J2X0_PERFH</name>
<keyword evidence="2" id="KW-1185">Reference proteome</keyword>
<evidence type="ECO:0008006" key="3">
    <source>
        <dbReference type="Google" id="ProtNLM"/>
    </source>
</evidence>
<dbReference type="AlphaFoldDB" id="A0AAD4J2X0"/>
<protein>
    <recommendedName>
        <fullName evidence="3">RRM domain-containing protein</fullName>
    </recommendedName>
</protein>
<reference evidence="1 2" key="1">
    <citation type="journal article" date="2021" name="Nat. Commun.">
        <title>Incipient diploidization of the medicinal plant Perilla within 10,000 years.</title>
        <authorList>
            <person name="Zhang Y."/>
            <person name="Shen Q."/>
            <person name="Leng L."/>
            <person name="Zhang D."/>
            <person name="Chen S."/>
            <person name="Shi Y."/>
            <person name="Ning Z."/>
            <person name="Chen S."/>
        </authorList>
    </citation>
    <scope>NUCLEOTIDE SEQUENCE [LARGE SCALE GENOMIC DNA]</scope>
    <source>
        <strain evidence="2">cv. PC099</strain>
    </source>
</reference>
<dbReference type="Proteomes" id="UP001190926">
    <property type="component" value="Unassembled WGS sequence"/>
</dbReference>
<dbReference type="PANTHER" id="PTHR33527">
    <property type="entry name" value="OS07G0274300 PROTEIN"/>
    <property type="match status" value="1"/>
</dbReference>
<organism evidence="1 2">
    <name type="scientific">Perilla frutescens var. hirtella</name>
    <name type="common">Perilla citriodora</name>
    <name type="synonym">Perilla setoyensis</name>
    <dbReference type="NCBI Taxonomy" id="608512"/>
    <lineage>
        <taxon>Eukaryota</taxon>
        <taxon>Viridiplantae</taxon>
        <taxon>Streptophyta</taxon>
        <taxon>Embryophyta</taxon>
        <taxon>Tracheophyta</taxon>
        <taxon>Spermatophyta</taxon>
        <taxon>Magnoliopsida</taxon>
        <taxon>eudicotyledons</taxon>
        <taxon>Gunneridae</taxon>
        <taxon>Pentapetalae</taxon>
        <taxon>asterids</taxon>
        <taxon>lamiids</taxon>
        <taxon>Lamiales</taxon>
        <taxon>Lamiaceae</taxon>
        <taxon>Nepetoideae</taxon>
        <taxon>Elsholtzieae</taxon>
        <taxon>Perilla</taxon>
    </lineage>
</organism>
<evidence type="ECO:0000313" key="1">
    <source>
        <dbReference type="EMBL" id="KAH6825750.1"/>
    </source>
</evidence>
<evidence type="ECO:0000313" key="2">
    <source>
        <dbReference type="Proteomes" id="UP001190926"/>
    </source>
</evidence>
<dbReference type="EMBL" id="SDAM02000172">
    <property type="protein sequence ID" value="KAH6825750.1"/>
    <property type="molecule type" value="Genomic_DNA"/>
</dbReference>
<sequence>MSKLNANAQPFVVETATSKLSANAQPFMVPMIRVRTSDSDDRTLFMTFSSGSPLTKEEIFHYFTSVFGQCVERVYVHERRRKDPEFGKITFTPYILAEMIMLNRKVVKILVNNKPIWLKKYVSRSQRKLLQRNSELAS</sequence>